<dbReference type="RefSeq" id="WP_083482177.1">
    <property type="nucleotide sequence ID" value="NZ_BMWR01000010.1"/>
</dbReference>
<keyword evidence="3" id="KW-1185">Reference proteome</keyword>
<gene>
    <name evidence="2" type="ORF">APR42_15480</name>
</gene>
<evidence type="ECO:0000313" key="2">
    <source>
        <dbReference type="EMBL" id="KRG29693.1"/>
    </source>
</evidence>
<feature type="domain" description="DUF3347" evidence="1">
    <location>
        <begin position="61"/>
        <end position="122"/>
    </location>
</feature>
<proteinExistence type="predicted"/>
<dbReference type="PROSITE" id="PS51257">
    <property type="entry name" value="PROKAR_LIPOPROTEIN"/>
    <property type="match status" value="1"/>
</dbReference>
<dbReference type="AlphaFoldDB" id="A0A0Q9Z9N1"/>
<accession>A0A0Q9Z9N1</accession>
<sequence length="181" mass="20399">MRKLSKIGMLFLVVLIFVSCMDKEKGQSVEINTPEEVKNAEKQTEDIADQDFIDGMTGKIWHNYLEIKMALTNDDSGQAKDAAKSMADSFSEERAELKSIAEQLGDTDDIGEQRRLFSKFTELAGPMFEEALSGGTIYKKFCPMAFNNDGAYWYADVEEIKNPYFGDKMLNCGSVKKTIEK</sequence>
<organism evidence="2 3">
    <name type="scientific">Salegentibacter mishustinae</name>
    <dbReference type="NCBI Taxonomy" id="270918"/>
    <lineage>
        <taxon>Bacteria</taxon>
        <taxon>Pseudomonadati</taxon>
        <taxon>Bacteroidota</taxon>
        <taxon>Flavobacteriia</taxon>
        <taxon>Flavobacteriales</taxon>
        <taxon>Flavobacteriaceae</taxon>
        <taxon>Salegentibacter</taxon>
    </lineage>
</organism>
<dbReference type="Pfam" id="PF11827">
    <property type="entry name" value="DUF3347"/>
    <property type="match status" value="1"/>
</dbReference>
<evidence type="ECO:0000313" key="3">
    <source>
        <dbReference type="Proteomes" id="UP000051643"/>
    </source>
</evidence>
<comment type="caution">
    <text evidence="2">The sequence shown here is derived from an EMBL/GenBank/DDBJ whole genome shotgun (WGS) entry which is preliminary data.</text>
</comment>
<dbReference type="OrthoDB" id="5513217at2"/>
<protein>
    <recommendedName>
        <fullName evidence="1">DUF3347 domain-containing protein</fullName>
    </recommendedName>
</protein>
<dbReference type="STRING" id="270918.APR42_15480"/>
<name>A0A0Q9Z9N1_9FLAO</name>
<reference evidence="2" key="1">
    <citation type="submission" date="2015-10" db="EMBL/GenBank/DDBJ databases">
        <title>Draft genome sequence of Salegentibacter mishustinae KCTC 12263.</title>
        <authorList>
            <person name="Lin W."/>
            <person name="Zheng Q."/>
        </authorList>
    </citation>
    <scope>NUCLEOTIDE SEQUENCE [LARGE SCALE GENOMIC DNA]</scope>
    <source>
        <strain evidence="2">KCTC 12263</strain>
    </source>
</reference>
<dbReference type="EMBL" id="LKTP01000005">
    <property type="protein sequence ID" value="KRG29693.1"/>
    <property type="molecule type" value="Genomic_DNA"/>
</dbReference>
<dbReference type="Proteomes" id="UP000051643">
    <property type="component" value="Unassembled WGS sequence"/>
</dbReference>
<dbReference type="InterPro" id="IPR021782">
    <property type="entry name" value="DUF3347"/>
</dbReference>
<evidence type="ECO:0000259" key="1">
    <source>
        <dbReference type="Pfam" id="PF11827"/>
    </source>
</evidence>